<evidence type="ECO:0000313" key="3">
    <source>
        <dbReference type="EMBL" id="RRD89563.1"/>
    </source>
</evidence>
<gene>
    <name evidence="3" type="ORF">EII21_08640</name>
</gene>
<evidence type="ECO:0000259" key="2">
    <source>
        <dbReference type="Pfam" id="PF00149"/>
    </source>
</evidence>
<feature type="transmembrane region" description="Helical" evidence="1">
    <location>
        <begin position="65"/>
        <end position="85"/>
    </location>
</feature>
<feature type="transmembrane region" description="Helical" evidence="1">
    <location>
        <begin position="97"/>
        <end position="119"/>
    </location>
</feature>
<dbReference type="GO" id="GO:0016787">
    <property type="term" value="F:hydrolase activity"/>
    <property type="evidence" value="ECO:0007669"/>
    <property type="project" value="InterPro"/>
</dbReference>
<dbReference type="AlphaFoldDB" id="A0A3P2A7H1"/>
<evidence type="ECO:0000313" key="4">
    <source>
        <dbReference type="Proteomes" id="UP000269923"/>
    </source>
</evidence>
<dbReference type="InterPro" id="IPR029052">
    <property type="entry name" value="Metallo-depent_PP-like"/>
</dbReference>
<dbReference type="PANTHER" id="PTHR31302:SF0">
    <property type="entry name" value="TRANSMEMBRANE PROTEIN WITH METALLOPHOSPHOESTERASE DOMAIN"/>
    <property type="match status" value="1"/>
</dbReference>
<dbReference type="EMBL" id="RQYC01000014">
    <property type="protein sequence ID" value="RRD89563.1"/>
    <property type="molecule type" value="Genomic_DNA"/>
</dbReference>
<organism evidence="3 4">
    <name type="scientific">Conchiformibius steedae</name>
    <dbReference type="NCBI Taxonomy" id="153493"/>
    <lineage>
        <taxon>Bacteria</taxon>
        <taxon>Pseudomonadati</taxon>
        <taxon>Pseudomonadota</taxon>
        <taxon>Betaproteobacteria</taxon>
        <taxon>Neisseriales</taxon>
        <taxon>Neisseriaceae</taxon>
        <taxon>Conchiformibius</taxon>
    </lineage>
</organism>
<dbReference type="RefSeq" id="WP_124795643.1">
    <property type="nucleotide sequence ID" value="NZ_RQYC01000014.1"/>
</dbReference>
<dbReference type="Pfam" id="PF00149">
    <property type="entry name" value="Metallophos"/>
    <property type="match status" value="1"/>
</dbReference>
<dbReference type="OrthoDB" id="9780884at2"/>
<sequence length="359" mass="40348">MAGKFLWIMAAVLLSVQLLHYGAARALVWWLGVSRRPVLWTVFLIGNTIILLSSLRLMLSPRWVAAWLALLWFACLSAGAVLLLNQFAFRHHPQRRRVLRIAAAAVFLALPAWSVYHAYVPVVRHISITLDKPLTKPLRIGMAADTHWGVLAGKRQIRTLAQIMQREQADVILMPGDIMDDNTAAYEAENMHSELLNLRAPLGVYATLGNHDLFGHQQQITQALQRAGIRVLNDEAVLLDGRVWVAGRPDKLDSQRLPTERLLAQTNAKQPIILLDHRPDDAEAHAQMPIDIQLSGHVHNGQVFPLNLLVRALNRIHYGYERINQTHFVVTSGYGFWGVPLRLGSQAEVWIIDVNGKQP</sequence>
<dbReference type="InterPro" id="IPR004843">
    <property type="entry name" value="Calcineurin-like_PHP"/>
</dbReference>
<dbReference type="SUPFAM" id="SSF56300">
    <property type="entry name" value="Metallo-dependent phosphatases"/>
    <property type="match status" value="1"/>
</dbReference>
<keyword evidence="1" id="KW-0812">Transmembrane</keyword>
<evidence type="ECO:0000256" key="1">
    <source>
        <dbReference type="SAM" id="Phobius"/>
    </source>
</evidence>
<keyword evidence="4" id="KW-1185">Reference proteome</keyword>
<reference evidence="3 4" key="1">
    <citation type="submission" date="2018-11" db="EMBL/GenBank/DDBJ databases">
        <title>Genomes From Bacteria Associated with the Canine Oral Cavity: a Test Case for Automated Genome-Based Taxonomic Assignment.</title>
        <authorList>
            <person name="Coil D.A."/>
            <person name="Jospin G."/>
            <person name="Darling A.E."/>
            <person name="Wallis C."/>
            <person name="Davis I.J."/>
            <person name="Harris S."/>
            <person name="Eisen J.A."/>
            <person name="Holcombe L.J."/>
            <person name="O'Flynn C."/>
        </authorList>
    </citation>
    <scope>NUCLEOTIDE SEQUENCE [LARGE SCALE GENOMIC DNA]</scope>
    <source>
        <strain evidence="3 4">COT-280</strain>
    </source>
</reference>
<dbReference type="InterPro" id="IPR051158">
    <property type="entry name" value="Metallophosphoesterase_sf"/>
</dbReference>
<dbReference type="Proteomes" id="UP000269923">
    <property type="component" value="Unassembled WGS sequence"/>
</dbReference>
<proteinExistence type="predicted"/>
<keyword evidence="1" id="KW-0472">Membrane</keyword>
<name>A0A3P2A7H1_9NEIS</name>
<feature type="transmembrane region" description="Helical" evidence="1">
    <location>
        <begin position="38"/>
        <end position="59"/>
    </location>
</feature>
<dbReference type="PANTHER" id="PTHR31302">
    <property type="entry name" value="TRANSMEMBRANE PROTEIN WITH METALLOPHOSPHOESTERASE DOMAIN-RELATED"/>
    <property type="match status" value="1"/>
</dbReference>
<dbReference type="Gene3D" id="3.60.21.10">
    <property type="match status" value="1"/>
</dbReference>
<feature type="transmembrane region" description="Helical" evidence="1">
    <location>
        <begin position="6"/>
        <end position="31"/>
    </location>
</feature>
<accession>A0A3P2A7H1</accession>
<feature type="domain" description="Calcineurin-like phosphoesterase" evidence="2">
    <location>
        <begin position="138"/>
        <end position="300"/>
    </location>
</feature>
<comment type="caution">
    <text evidence="3">The sequence shown here is derived from an EMBL/GenBank/DDBJ whole genome shotgun (WGS) entry which is preliminary data.</text>
</comment>
<keyword evidence="1" id="KW-1133">Transmembrane helix</keyword>
<protein>
    <submittedName>
        <fullName evidence="3">Metallophosphoesterase</fullName>
    </submittedName>
</protein>